<dbReference type="Proteomes" id="UP000248557">
    <property type="component" value="Unassembled WGS sequence"/>
</dbReference>
<comment type="catalytic activity">
    <reaction evidence="8">
        <text>UDP-N-acetyl-alpha-D-mannosamine + 2 NAD(+) + H2O = UDP-N-acetyl-alpha-D-mannosaminouronate + 2 NADH + 3 H(+)</text>
        <dbReference type="Rhea" id="RHEA:25780"/>
        <dbReference type="ChEBI" id="CHEBI:15377"/>
        <dbReference type="ChEBI" id="CHEBI:15378"/>
        <dbReference type="ChEBI" id="CHEBI:57540"/>
        <dbReference type="ChEBI" id="CHEBI:57945"/>
        <dbReference type="ChEBI" id="CHEBI:68623"/>
        <dbReference type="ChEBI" id="CHEBI:70731"/>
        <dbReference type="EC" id="1.1.1.336"/>
    </reaction>
</comment>
<dbReference type="GO" id="GO:0089714">
    <property type="term" value="F:UDP-N-acetyl-D-mannosamine dehydrogenase activity"/>
    <property type="evidence" value="ECO:0007669"/>
    <property type="project" value="UniProtKB-EC"/>
</dbReference>
<keyword evidence="4" id="KW-0560">Oxidoreductase</keyword>
<dbReference type="InterPro" id="IPR017476">
    <property type="entry name" value="UDP-Glc/GDP-Man"/>
</dbReference>
<dbReference type="EC" id="1.1.1.336" evidence="2"/>
<evidence type="ECO:0000313" key="11">
    <source>
        <dbReference type="EMBL" id="RAP03665.1"/>
    </source>
</evidence>
<evidence type="ECO:0000256" key="3">
    <source>
        <dbReference type="ARBA" id="ARBA00016796"/>
    </source>
</evidence>
<dbReference type="Pfam" id="PF03720">
    <property type="entry name" value="UDPG_MGDP_dh_C"/>
    <property type="match status" value="1"/>
</dbReference>
<dbReference type="InterPro" id="IPR036220">
    <property type="entry name" value="UDP-Glc/GDP-Man_DH_C_sf"/>
</dbReference>
<evidence type="ECO:0000256" key="6">
    <source>
        <dbReference type="ARBA" id="ARBA00030172"/>
    </source>
</evidence>
<evidence type="ECO:0000259" key="10">
    <source>
        <dbReference type="SMART" id="SM00984"/>
    </source>
</evidence>
<dbReference type="Pfam" id="PF00984">
    <property type="entry name" value="UDPG_MGDP_dh"/>
    <property type="match status" value="1"/>
</dbReference>
<evidence type="ECO:0000256" key="8">
    <source>
        <dbReference type="ARBA" id="ARBA00049130"/>
    </source>
</evidence>
<dbReference type="InterPro" id="IPR008927">
    <property type="entry name" value="6-PGluconate_DH-like_C_sf"/>
</dbReference>
<sequence>MKICVIGQGYIGIPTAALFASNGCDVVGVDINEEIISNLNNGVMTIEEPKINEIMNACLDNGTYHASLTPEEADVYIITVPTPFKKEDLSCDLGFVISACKSILPLIKKGDTIIVESTIAPLSTETTIKGIFEDRGFNVGEDIYLAHCPERVLPGNMVDELIHNNRIVGGINKRSAKKAAEVYKIFVKGEVIETEAKVAELSKCMENTYRDVNIALANELAKIGSKLGINILDVIKIANKHPRVNILSPGPGVGGHCLAIDPYFIYSLIPETAKIIKLARDTNRSMPEFVVENVRKILKNEDNPIISVFGVAYKGNSDDDRESPSYEIINNLKEDYTLKIYDPHIEKIDLSFDEAIKDSSLILVLTNHDEFMHMDFDKIKQEMKKPVIFDTRNIIDKHSIPDDIILYNFGNLYDVE</sequence>
<evidence type="ECO:0000313" key="12">
    <source>
        <dbReference type="Proteomes" id="UP000248557"/>
    </source>
</evidence>
<dbReference type="PANTHER" id="PTHR43491">
    <property type="entry name" value="UDP-N-ACETYL-D-MANNOSAMINE DEHYDROGENASE"/>
    <property type="match status" value="1"/>
</dbReference>
<dbReference type="RefSeq" id="WP_112149300.1">
    <property type="nucleotide sequence ID" value="NZ_NGJK01000013.1"/>
</dbReference>
<comment type="caution">
    <text evidence="11">The sequence shown here is derived from an EMBL/GenBank/DDBJ whole genome shotgun (WGS) entry which is preliminary data.</text>
</comment>
<dbReference type="GO" id="GO:0016628">
    <property type="term" value="F:oxidoreductase activity, acting on the CH-CH group of donors, NAD or NADP as acceptor"/>
    <property type="evidence" value="ECO:0007669"/>
    <property type="project" value="InterPro"/>
</dbReference>
<dbReference type="Gene3D" id="3.40.50.720">
    <property type="entry name" value="NAD(P)-binding Rossmann-like Domain"/>
    <property type="match status" value="2"/>
</dbReference>
<feature type="domain" description="UDP-glucose/GDP-mannose dehydrogenase C-terminal" evidence="10">
    <location>
        <begin position="307"/>
        <end position="397"/>
    </location>
</feature>
<dbReference type="PIRSF" id="PIRSF500136">
    <property type="entry name" value="UDP_ManNAc_DH"/>
    <property type="match status" value="1"/>
</dbReference>
<proteinExistence type="inferred from homology"/>
<evidence type="ECO:0000256" key="2">
    <source>
        <dbReference type="ARBA" id="ARBA00012935"/>
    </source>
</evidence>
<dbReference type="GO" id="GO:0000271">
    <property type="term" value="P:polysaccharide biosynthetic process"/>
    <property type="evidence" value="ECO:0007669"/>
    <property type="project" value="InterPro"/>
</dbReference>
<dbReference type="InterPro" id="IPR001732">
    <property type="entry name" value="UDP-Glc/GDP-Man_DH_N"/>
</dbReference>
<dbReference type="SUPFAM" id="SSF52413">
    <property type="entry name" value="UDP-glucose/GDP-mannose dehydrogenase C-terminal domain"/>
    <property type="match status" value="1"/>
</dbReference>
<protein>
    <recommendedName>
        <fullName evidence="3">UDP-N-acetyl-D-mannosamine dehydrogenase</fullName>
        <ecNumber evidence="2">1.1.1.336</ecNumber>
    </recommendedName>
    <alternativeName>
        <fullName evidence="6">UDP-ManNAc 6-dehydrogenase</fullName>
    </alternativeName>
</protein>
<dbReference type="EMBL" id="NGJK01000013">
    <property type="protein sequence ID" value="RAP03665.1"/>
    <property type="molecule type" value="Genomic_DNA"/>
</dbReference>
<dbReference type="SMART" id="SM00984">
    <property type="entry name" value="UDPG_MGDP_dh_C"/>
    <property type="match status" value="1"/>
</dbReference>
<dbReference type="Pfam" id="PF03721">
    <property type="entry name" value="UDPG_MGDP_dh_N"/>
    <property type="match status" value="1"/>
</dbReference>
<evidence type="ECO:0000256" key="4">
    <source>
        <dbReference type="ARBA" id="ARBA00023002"/>
    </source>
</evidence>
<dbReference type="SUPFAM" id="SSF48179">
    <property type="entry name" value="6-phosphogluconate dehydrogenase C-terminal domain-like"/>
    <property type="match status" value="1"/>
</dbReference>
<reference evidence="11 12" key="1">
    <citation type="submission" date="2017-05" db="EMBL/GenBank/DDBJ databases">
        <title>Host range expansion of the Methanosphaera genus to humans and monogastric animals involves recent and extensive reduction in genome content.</title>
        <authorList>
            <person name="Hoedt E.C."/>
            <person name="Volmer J.G."/>
            <person name="Parks D.H."/>
            <person name="Rosewarne C.P."/>
            <person name="Denman S.E."/>
            <person name="Mcsweeney C.S."/>
            <person name="O Cuiv P."/>
            <person name="Hugenholtz P."/>
            <person name="Tyson G.W."/>
            <person name="Morrison M."/>
        </authorList>
    </citation>
    <scope>NUCLEOTIDE SEQUENCE [LARGE SCALE GENOMIC DNA]</scope>
    <source>
        <strain evidence="11 12">PA5</strain>
    </source>
</reference>
<gene>
    <name evidence="11" type="ORF">CA615_01080</name>
</gene>
<comment type="similarity">
    <text evidence="1 9">Belongs to the UDP-glucose/GDP-mannose dehydrogenase family.</text>
</comment>
<dbReference type="GO" id="GO:0051287">
    <property type="term" value="F:NAD binding"/>
    <property type="evidence" value="ECO:0007669"/>
    <property type="project" value="InterPro"/>
</dbReference>
<dbReference type="AlphaFoldDB" id="A0A328Q655"/>
<keyword evidence="5" id="KW-0520">NAD</keyword>
<accession>A0A328Q655</accession>
<dbReference type="PANTHER" id="PTHR43491:SF2">
    <property type="entry name" value="UDP-N-ACETYL-D-MANNOSAMINE DEHYDROGENASE"/>
    <property type="match status" value="1"/>
</dbReference>
<dbReference type="InterPro" id="IPR014027">
    <property type="entry name" value="UDP-Glc/GDP-Man_DH_C"/>
</dbReference>
<dbReference type="SUPFAM" id="SSF51735">
    <property type="entry name" value="NAD(P)-binding Rossmann-fold domains"/>
    <property type="match status" value="1"/>
</dbReference>
<evidence type="ECO:0000256" key="9">
    <source>
        <dbReference type="PIRNR" id="PIRNR000124"/>
    </source>
</evidence>
<comment type="subunit">
    <text evidence="7">Homotetramer; probably dimer of dimers.</text>
</comment>
<dbReference type="PIRSF" id="PIRSF000124">
    <property type="entry name" value="UDPglc_GDPman_dh"/>
    <property type="match status" value="1"/>
</dbReference>
<evidence type="ECO:0000256" key="1">
    <source>
        <dbReference type="ARBA" id="ARBA00006601"/>
    </source>
</evidence>
<dbReference type="InterPro" id="IPR036291">
    <property type="entry name" value="NAD(P)-bd_dom_sf"/>
</dbReference>
<organism evidence="11 12">
    <name type="scientific">Methanosphaera stadtmanae</name>
    <dbReference type="NCBI Taxonomy" id="2317"/>
    <lineage>
        <taxon>Archaea</taxon>
        <taxon>Methanobacteriati</taxon>
        <taxon>Methanobacteriota</taxon>
        <taxon>Methanomada group</taxon>
        <taxon>Methanobacteria</taxon>
        <taxon>Methanobacteriales</taxon>
        <taxon>Methanobacteriaceae</taxon>
        <taxon>Methanosphaera</taxon>
    </lineage>
</organism>
<name>A0A328Q655_9EURY</name>
<dbReference type="InterPro" id="IPR028359">
    <property type="entry name" value="UDP_ManNAc/GlcNAc_DH"/>
</dbReference>
<dbReference type="NCBIfam" id="TIGR03026">
    <property type="entry name" value="NDP-sugDHase"/>
    <property type="match status" value="1"/>
</dbReference>
<dbReference type="InterPro" id="IPR014026">
    <property type="entry name" value="UDP-Glc/GDP-Man_DH_dimer"/>
</dbReference>
<evidence type="ECO:0000256" key="5">
    <source>
        <dbReference type="ARBA" id="ARBA00023027"/>
    </source>
</evidence>
<evidence type="ECO:0000256" key="7">
    <source>
        <dbReference type="ARBA" id="ARBA00034325"/>
    </source>
</evidence>